<dbReference type="EMBL" id="CAKOFQ010006838">
    <property type="protein sequence ID" value="CAH1975690.1"/>
    <property type="molecule type" value="Genomic_DNA"/>
</dbReference>
<reference evidence="1" key="1">
    <citation type="submission" date="2022-03" db="EMBL/GenBank/DDBJ databases">
        <authorList>
            <person name="Sayadi A."/>
        </authorList>
    </citation>
    <scope>NUCLEOTIDE SEQUENCE</scope>
</reference>
<keyword evidence="2" id="KW-1185">Reference proteome</keyword>
<evidence type="ECO:0000313" key="2">
    <source>
        <dbReference type="Proteomes" id="UP001152888"/>
    </source>
</evidence>
<evidence type="ECO:0000313" key="1">
    <source>
        <dbReference type="EMBL" id="CAH1975690.1"/>
    </source>
</evidence>
<accession>A0A9P0KLU8</accession>
<proteinExistence type="predicted"/>
<gene>
    <name evidence="1" type="ORF">ACAOBT_LOCUS11722</name>
</gene>
<organism evidence="1 2">
    <name type="scientific">Acanthoscelides obtectus</name>
    <name type="common">Bean weevil</name>
    <name type="synonym">Bruchus obtectus</name>
    <dbReference type="NCBI Taxonomy" id="200917"/>
    <lineage>
        <taxon>Eukaryota</taxon>
        <taxon>Metazoa</taxon>
        <taxon>Ecdysozoa</taxon>
        <taxon>Arthropoda</taxon>
        <taxon>Hexapoda</taxon>
        <taxon>Insecta</taxon>
        <taxon>Pterygota</taxon>
        <taxon>Neoptera</taxon>
        <taxon>Endopterygota</taxon>
        <taxon>Coleoptera</taxon>
        <taxon>Polyphaga</taxon>
        <taxon>Cucujiformia</taxon>
        <taxon>Chrysomeloidea</taxon>
        <taxon>Chrysomelidae</taxon>
        <taxon>Bruchinae</taxon>
        <taxon>Bruchini</taxon>
        <taxon>Acanthoscelides</taxon>
    </lineage>
</organism>
<dbReference type="AlphaFoldDB" id="A0A9P0KLU8"/>
<sequence>MKATKLIKAAALTVFSRYLLQNGLREKTSPIFIVHRTYIGTHTFVAATARGTVILRNTVMKN</sequence>
<comment type="caution">
    <text evidence="1">The sequence shown here is derived from an EMBL/GenBank/DDBJ whole genome shotgun (WGS) entry which is preliminary data.</text>
</comment>
<name>A0A9P0KLU8_ACAOB</name>
<protein>
    <submittedName>
        <fullName evidence="1">Uncharacterized protein</fullName>
    </submittedName>
</protein>
<dbReference type="Proteomes" id="UP001152888">
    <property type="component" value="Unassembled WGS sequence"/>
</dbReference>